<protein>
    <submittedName>
        <fullName evidence="2">Uncharacterized protein</fullName>
    </submittedName>
</protein>
<organism evidence="2">
    <name type="scientific">uncultured Caudovirales phage</name>
    <dbReference type="NCBI Taxonomy" id="2100421"/>
    <lineage>
        <taxon>Viruses</taxon>
        <taxon>Duplodnaviria</taxon>
        <taxon>Heunggongvirae</taxon>
        <taxon>Uroviricota</taxon>
        <taxon>Caudoviricetes</taxon>
        <taxon>Peduoviridae</taxon>
        <taxon>Maltschvirus</taxon>
        <taxon>Maltschvirus maltsch</taxon>
    </lineage>
</organism>
<accession>A0A6J5NH87</accession>
<sequence>MPIPAYAIGLGSTLLGNAAGSLFGKQKNPYQSQLSQQRMFNQNIQNQQYQLGQQNQAQANKFSGMYSRGLQNEMERLNNPDATNAMLRQAGSQMGAITGQAAQSQARYNQMPNALNLGAGMTNYQMQDNFYNNPISQAMSQGAVQYAMGADQRRQQALGLAGQGYNQYQGGANTAMGTASNMSNNMYNQYMGEAQQQMEMDANVQNQRNQMASQFGALGGQYINQMNSDRDFGLRKAESERRYPKAG</sequence>
<feature type="region of interest" description="Disordered" evidence="1">
    <location>
        <begin position="227"/>
        <end position="247"/>
    </location>
</feature>
<reference evidence="2" key="1">
    <citation type="submission" date="2020-04" db="EMBL/GenBank/DDBJ databases">
        <authorList>
            <person name="Chiriac C."/>
            <person name="Salcher M."/>
            <person name="Ghai R."/>
            <person name="Kavagutti S V."/>
        </authorList>
    </citation>
    <scope>NUCLEOTIDE SEQUENCE</scope>
</reference>
<gene>
    <name evidence="2" type="ORF">UFOVP704_54</name>
</gene>
<dbReference type="EMBL" id="LR796675">
    <property type="protein sequence ID" value="CAB4159120.1"/>
    <property type="molecule type" value="Genomic_DNA"/>
</dbReference>
<proteinExistence type="predicted"/>
<name>A0A6J5NH87_9CAUD</name>
<evidence type="ECO:0000313" key="2">
    <source>
        <dbReference type="EMBL" id="CAB4159120.1"/>
    </source>
</evidence>
<evidence type="ECO:0000256" key="1">
    <source>
        <dbReference type="SAM" id="MobiDB-lite"/>
    </source>
</evidence>
<feature type="compositionally biased region" description="Basic and acidic residues" evidence="1">
    <location>
        <begin position="228"/>
        <end position="247"/>
    </location>
</feature>